<dbReference type="AlphaFoldDB" id="A0A3D9H840"/>
<evidence type="ECO:0000313" key="2">
    <source>
        <dbReference type="Proteomes" id="UP000256845"/>
    </source>
</evidence>
<dbReference type="RefSeq" id="WP_115938712.1">
    <property type="nucleotide sequence ID" value="NZ_QRDW01000012.1"/>
</dbReference>
<dbReference type="Proteomes" id="UP000256845">
    <property type="component" value="Unassembled WGS sequence"/>
</dbReference>
<proteinExistence type="predicted"/>
<sequence>MTHSGIAYLGELPCRPQTQPETQWWIDDSGRWLPCGRRNSRPNSQGIKDQDPFSDPATRRLAYHRLGMVHLSHDGALTTLSWDLREAAPQSLNAALDYLINLPPNQTIRLCFFYSGWCFETFRDRHEALRRICCIRACHDQEPAARLITREIDISLMRRAKPLIRDCYQRWLHEPSLHRRNPNGLQAMHRQLQIFSLHTKERRITIDHIGDQTPLMRYLGPDFCRKAVGSSPASYEDPEQESALSGPYWRALEKGRAYYDHVRSLILPKADDPVWFTYQRLIMPLPDKRPSIRRLAVAVRMTRQLEIPFLVPGTKGRLERISVA</sequence>
<protein>
    <submittedName>
        <fullName evidence="1">Uncharacterized protein</fullName>
    </submittedName>
</protein>
<organism evidence="1 2">
    <name type="scientific">Aestuariispira insulae</name>
    <dbReference type="NCBI Taxonomy" id="1461337"/>
    <lineage>
        <taxon>Bacteria</taxon>
        <taxon>Pseudomonadati</taxon>
        <taxon>Pseudomonadota</taxon>
        <taxon>Alphaproteobacteria</taxon>
        <taxon>Rhodospirillales</taxon>
        <taxon>Kiloniellaceae</taxon>
        <taxon>Aestuariispira</taxon>
    </lineage>
</organism>
<name>A0A3D9H840_9PROT</name>
<dbReference type="EMBL" id="QRDW01000012">
    <property type="protein sequence ID" value="RED45126.1"/>
    <property type="molecule type" value="Genomic_DNA"/>
</dbReference>
<dbReference type="OrthoDB" id="7327393at2"/>
<accession>A0A3D9H840</accession>
<keyword evidence="2" id="KW-1185">Reference proteome</keyword>
<evidence type="ECO:0000313" key="1">
    <source>
        <dbReference type="EMBL" id="RED45126.1"/>
    </source>
</evidence>
<gene>
    <name evidence="1" type="ORF">DFP90_112120</name>
</gene>
<comment type="caution">
    <text evidence="1">The sequence shown here is derived from an EMBL/GenBank/DDBJ whole genome shotgun (WGS) entry which is preliminary data.</text>
</comment>
<reference evidence="1 2" key="1">
    <citation type="submission" date="2018-07" db="EMBL/GenBank/DDBJ databases">
        <title>Genomic Encyclopedia of Type Strains, Phase III (KMG-III): the genomes of soil and plant-associated and newly described type strains.</title>
        <authorList>
            <person name="Whitman W."/>
        </authorList>
    </citation>
    <scope>NUCLEOTIDE SEQUENCE [LARGE SCALE GENOMIC DNA]</scope>
    <source>
        <strain evidence="1 2">CECT 8488</strain>
    </source>
</reference>